<sequence>MTPSVSSKTKKPGSKNHQVQVQAKVPTRFTQSTVNKDERVLQFREARKAKEAERMDKLRNARLKSSSAAASAMSASLSITSIASSSGCPTRKPAGSSLLKNHSAAASTTGCASVSNVNIGPTTSCPPLQGVSGVCLSKSKALNSTCKLSPLPLKPGHSHQSSMKHLQTSSTTEFKPTTKRLPASQQPTKSSSGKIKTRRSNIGRLSISRKTEFKTSFKKPIRKAPKAEVKMTRTAQLRILKSDPLFNVSQFTMDASQRVVLPLPATFSKQVETTKNIPMDYLDKEKTFKCQGSLGDKRVQNKEHVEKKPALDSCLKGKVCHISESPSKIPRKKTSFVSPLRKAVPLTPKPSPLRARLEEWLEKNDHSFDNFKHLKCFGVLGPAVKRPQTPFRKVQMSSTTLRAIPESSELTSSKEKIEETSDDDNVGLNSTFTLEDEDKENIFSSLDALPQISNPNAGKILSPNTLRIKELDQAQGVLSELHRLIKMAYPTEQCEQWLKAIRRRFPQCGDEPIYWECLASLEETRGDFQSAVACYERAILQGAQESVQSSLNHLLQKMSDLHIEPIPSIKKSEKRMASNLALTSNIIKSSSIQFAVQEKHNSSRKNAIDEKEDEDDSVFTATPVRRSMRLAGTPAKGTPGMTCVRSLEFLEPKVKNSLIFHGNSALDPRD</sequence>
<reference evidence="8" key="1">
    <citation type="submission" date="2021-07" db="EMBL/GenBank/DDBJ databases">
        <authorList>
            <person name="Catto M.A."/>
            <person name="Jacobson A."/>
            <person name="Kennedy G."/>
            <person name="Labadie P."/>
            <person name="Hunt B.G."/>
            <person name="Srinivasan R."/>
        </authorList>
    </citation>
    <scope>NUCLEOTIDE SEQUENCE</scope>
    <source>
        <strain evidence="8">PL_HMW_Pooled</strain>
        <tissue evidence="8">Head</tissue>
    </source>
</reference>
<evidence type="ECO:0000313" key="9">
    <source>
        <dbReference type="Proteomes" id="UP001219518"/>
    </source>
</evidence>
<comment type="caution">
    <text evidence="8">The sequence shown here is derived from an EMBL/GenBank/DDBJ whole genome shotgun (WGS) entry which is preliminary data.</text>
</comment>
<dbReference type="GO" id="GO:0005856">
    <property type="term" value="C:cytoskeleton"/>
    <property type="evidence" value="ECO:0007669"/>
    <property type="project" value="UniProtKB-SubCell"/>
</dbReference>
<evidence type="ECO:0000256" key="2">
    <source>
        <dbReference type="ARBA" id="ARBA00009468"/>
    </source>
</evidence>
<keyword evidence="4" id="KW-0597">Phosphoprotein</keyword>
<feature type="compositionally biased region" description="Polar residues" evidence="6">
    <location>
        <begin position="183"/>
        <end position="194"/>
    </location>
</feature>
<evidence type="ECO:0000313" key="8">
    <source>
        <dbReference type="EMBL" id="KAK3912828.1"/>
    </source>
</evidence>
<evidence type="ECO:0000256" key="4">
    <source>
        <dbReference type="ARBA" id="ARBA00022553"/>
    </source>
</evidence>
<evidence type="ECO:0000256" key="3">
    <source>
        <dbReference type="ARBA" id="ARBA00022490"/>
    </source>
</evidence>
<dbReference type="EMBL" id="JAHWGI010000302">
    <property type="protein sequence ID" value="KAK3912828.1"/>
    <property type="molecule type" value="Genomic_DNA"/>
</dbReference>
<dbReference type="Pfam" id="PF15297">
    <property type="entry name" value="CKAP2_C"/>
    <property type="match status" value="1"/>
</dbReference>
<feature type="region of interest" description="Disordered" evidence="6">
    <location>
        <begin position="1"/>
        <end position="33"/>
    </location>
</feature>
<keyword evidence="9" id="KW-1185">Reference proteome</keyword>
<dbReference type="Proteomes" id="UP001219518">
    <property type="component" value="Unassembled WGS sequence"/>
</dbReference>
<proteinExistence type="inferred from homology"/>
<organism evidence="8 9">
    <name type="scientific">Frankliniella fusca</name>
    <dbReference type="NCBI Taxonomy" id="407009"/>
    <lineage>
        <taxon>Eukaryota</taxon>
        <taxon>Metazoa</taxon>
        <taxon>Ecdysozoa</taxon>
        <taxon>Arthropoda</taxon>
        <taxon>Hexapoda</taxon>
        <taxon>Insecta</taxon>
        <taxon>Pterygota</taxon>
        <taxon>Neoptera</taxon>
        <taxon>Paraneoptera</taxon>
        <taxon>Thysanoptera</taxon>
        <taxon>Terebrantia</taxon>
        <taxon>Thripoidea</taxon>
        <taxon>Thripidae</taxon>
        <taxon>Frankliniella</taxon>
    </lineage>
</organism>
<accession>A0AAE1LAU0</accession>
<protein>
    <submittedName>
        <fullName evidence="8">Cytoskeleton-associated protein 2</fullName>
    </submittedName>
</protein>
<feature type="region of interest" description="Disordered" evidence="6">
    <location>
        <begin position="405"/>
        <end position="428"/>
    </location>
</feature>
<comment type="subcellular location">
    <subcellularLocation>
        <location evidence="1">Cytoplasm</location>
        <location evidence="1">Cytoskeleton</location>
    </subcellularLocation>
</comment>
<feature type="region of interest" description="Disordered" evidence="6">
    <location>
        <begin position="151"/>
        <end position="205"/>
    </location>
</feature>
<evidence type="ECO:0000256" key="5">
    <source>
        <dbReference type="ARBA" id="ARBA00023212"/>
    </source>
</evidence>
<feature type="domain" description="Cytoskeleton-associated protein 2 C-terminal" evidence="7">
    <location>
        <begin position="475"/>
        <end position="614"/>
    </location>
</feature>
<evidence type="ECO:0000256" key="6">
    <source>
        <dbReference type="SAM" id="MobiDB-lite"/>
    </source>
</evidence>
<feature type="compositionally biased region" description="Polar residues" evidence="6">
    <location>
        <begin position="158"/>
        <end position="175"/>
    </location>
</feature>
<evidence type="ECO:0000256" key="1">
    <source>
        <dbReference type="ARBA" id="ARBA00004245"/>
    </source>
</evidence>
<name>A0AAE1LAU0_9NEOP</name>
<keyword evidence="3" id="KW-0963">Cytoplasm</keyword>
<keyword evidence="5" id="KW-0206">Cytoskeleton</keyword>
<gene>
    <name evidence="8" type="ORF">KUF71_004778</name>
</gene>
<comment type="similarity">
    <text evidence="2">Belongs to the CKAP2 family.</text>
</comment>
<dbReference type="InterPro" id="IPR029197">
    <property type="entry name" value="CKAP2_C"/>
</dbReference>
<evidence type="ECO:0000259" key="7">
    <source>
        <dbReference type="Pfam" id="PF15297"/>
    </source>
</evidence>
<dbReference type="AlphaFoldDB" id="A0AAE1LAU0"/>
<reference evidence="8" key="2">
    <citation type="journal article" date="2023" name="BMC Genomics">
        <title>Pest status, molecular evolution, and epigenetic factors derived from the genome assembly of Frankliniella fusca, a thysanopteran phytovirus vector.</title>
        <authorList>
            <person name="Catto M.A."/>
            <person name="Labadie P.E."/>
            <person name="Jacobson A.L."/>
            <person name="Kennedy G.G."/>
            <person name="Srinivasan R."/>
            <person name="Hunt B.G."/>
        </authorList>
    </citation>
    <scope>NUCLEOTIDE SEQUENCE</scope>
    <source>
        <strain evidence="8">PL_HMW_Pooled</strain>
    </source>
</reference>